<organism evidence="1 2">
    <name type="scientific">Actinophytocola xanthii</name>
    <dbReference type="NCBI Taxonomy" id="1912961"/>
    <lineage>
        <taxon>Bacteria</taxon>
        <taxon>Bacillati</taxon>
        <taxon>Actinomycetota</taxon>
        <taxon>Actinomycetes</taxon>
        <taxon>Pseudonocardiales</taxon>
        <taxon>Pseudonocardiaceae</taxon>
    </lineage>
</organism>
<evidence type="ECO:0000313" key="2">
    <source>
        <dbReference type="Proteomes" id="UP000185596"/>
    </source>
</evidence>
<dbReference type="Proteomes" id="UP000185596">
    <property type="component" value="Unassembled WGS sequence"/>
</dbReference>
<gene>
    <name evidence="1" type="ORF">BU204_01520</name>
</gene>
<keyword evidence="2" id="KW-1185">Reference proteome</keyword>
<dbReference type="EMBL" id="MSIE01000001">
    <property type="protein sequence ID" value="OLF19614.1"/>
    <property type="molecule type" value="Genomic_DNA"/>
</dbReference>
<evidence type="ECO:0000313" key="1">
    <source>
        <dbReference type="EMBL" id="OLF19614.1"/>
    </source>
</evidence>
<dbReference type="AlphaFoldDB" id="A0A1Q8CZ37"/>
<reference evidence="1 2" key="1">
    <citation type="submission" date="2016-12" db="EMBL/GenBank/DDBJ databases">
        <title>The draft genome sequence of Actinophytocola sp. 11-183.</title>
        <authorList>
            <person name="Wang W."/>
            <person name="Yuan L."/>
        </authorList>
    </citation>
    <scope>NUCLEOTIDE SEQUENCE [LARGE SCALE GENOMIC DNA]</scope>
    <source>
        <strain evidence="1 2">11-183</strain>
    </source>
</reference>
<name>A0A1Q8CZ37_9PSEU</name>
<accession>A0A1Q8CZ37</accession>
<dbReference type="STRING" id="1912961.BU204_01520"/>
<comment type="caution">
    <text evidence="1">The sequence shown here is derived from an EMBL/GenBank/DDBJ whole genome shotgun (WGS) entry which is preliminary data.</text>
</comment>
<protein>
    <submittedName>
        <fullName evidence="1">Uncharacterized protein</fullName>
    </submittedName>
</protein>
<proteinExistence type="predicted"/>
<sequence length="60" mass="6621">MPSETGFTDYRVAADRAADVESEQRTGRFVDPRLAQTVFGEWVCQWAGALDVSAATWAKV</sequence>